<dbReference type="OrthoDB" id="10254947at2759"/>
<dbReference type="STRING" id="42157.A0A182EDL4"/>
<dbReference type="Proteomes" id="UP000271087">
    <property type="component" value="Unassembled WGS sequence"/>
</dbReference>
<reference evidence="3" key="1">
    <citation type="submission" date="2016-06" db="UniProtKB">
        <authorList>
            <consortium name="WormBaseParasite"/>
        </authorList>
    </citation>
    <scope>IDENTIFICATION</scope>
</reference>
<dbReference type="AlphaFoldDB" id="A0A182EDL4"/>
<name>A0A182EDL4_ONCOC</name>
<evidence type="ECO:0000313" key="2">
    <source>
        <dbReference type="Proteomes" id="UP000271087"/>
    </source>
</evidence>
<accession>A0A182EDL4</accession>
<proteinExistence type="predicted"/>
<dbReference type="EMBL" id="UYRW01001841">
    <property type="protein sequence ID" value="VDK81284.1"/>
    <property type="molecule type" value="Genomic_DNA"/>
</dbReference>
<evidence type="ECO:0000313" key="1">
    <source>
        <dbReference type="EMBL" id="VDK81284.1"/>
    </source>
</evidence>
<reference evidence="1 2" key="2">
    <citation type="submission" date="2018-08" db="EMBL/GenBank/DDBJ databases">
        <authorList>
            <person name="Laetsch R D."/>
            <person name="Stevens L."/>
            <person name="Kumar S."/>
            <person name="Blaxter L. M."/>
        </authorList>
    </citation>
    <scope>NUCLEOTIDE SEQUENCE [LARGE SCALE GENOMIC DNA]</scope>
</reference>
<sequence>MVTSLFGASTLPVIQFEAPPSSTFSDHIPVSFTVTLSVNQPVIVTVNLLTADYRPHHLVITPQQSVVHIAESTTHKFENLYITKSVETVEQDPVQSAETDHQQYSADANKLDERWTEEEESIRIMVEAATACASSVIVSDIIHRDNVPLKVIEVSHTVVRNTKETIWLLLSKPVVNINVFVDIGNRMLPVERLKIYDKLIMFSLPALVLPEKIDKTSSSTNSFKIFLRNDIQQLELPVQLHV</sequence>
<gene>
    <name evidence="1" type="ORF">NOO_LOCUS6165</name>
</gene>
<organism evidence="3">
    <name type="scientific">Onchocerca ochengi</name>
    <name type="common">Filarial nematode worm</name>
    <dbReference type="NCBI Taxonomy" id="42157"/>
    <lineage>
        <taxon>Eukaryota</taxon>
        <taxon>Metazoa</taxon>
        <taxon>Ecdysozoa</taxon>
        <taxon>Nematoda</taxon>
        <taxon>Chromadorea</taxon>
        <taxon>Rhabditida</taxon>
        <taxon>Spirurina</taxon>
        <taxon>Spiruromorpha</taxon>
        <taxon>Filarioidea</taxon>
        <taxon>Onchocercidae</taxon>
        <taxon>Onchocerca</taxon>
    </lineage>
</organism>
<keyword evidence="2" id="KW-1185">Reference proteome</keyword>
<dbReference type="WBParaSite" id="nOo.2.0.1.t06165-RA">
    <property type="protein sequence ID" value="nOo.2.0.1.t06165-RA"/>
    <property type="gene ID" value="nOo.2.0.1.g06165"/>
</dbReference>
<protein>
    <submittedName>
        <fullName evidence="3">A2M_N_2 domain-containing protein</fullName>
    </submittedName>
</protein>
<evidence type="ECO:0000313" key="3">
    <source>
        <dbReference type="WBParaSite" id="nOo.2.0.1.t06165-RA"/>
    </source>
</evidence>